<protein>
    <recommendedName>
        <fullName evidence="1">FHA domain-containing protein</fullName>
    </recommendedName>
</protein>
<dbReference type="InterPro" id="IPR052256">
    <property type="entry name" value="E3_ubiquitin-ligase_CHFR"/>
</dbReference>
<reference evidence="2" key="1">
    <citation type="submission" date="2023-06" db="EMBL/GenBank/DDBJ databases">
        <title>Reference genome for the Northern bat (Eptesicus nilssonii), a most northern bat species.</title>
        <authorList>
            <person name="Laine V.N."/>
            <person name="Pulliainen A.T."/>
            <person name="Lilley T.M."/>
        </authorList>
    </citation>
    <scope>NUCLEOTIDE SEQUENCE</scope>
    <source>
        <strain evidence="2">BLF_Eptnil</strain>
        <tissue evidence="2">Kidney</tissue>
    </source>
</reference>
<keyword evidence="3" id="KW-1185">Reference proteome</keyword>
<evidence type="ECO:0000313" key="2">
    <source>
        <dbReference type="EMBL" id="KAK1346921.1"/>
    </source>
</evidence>
<dbReference type="GO" id="GO:0005634">
    <property type="term" value="C:nucleus"/>
    <property type="evidence" value="ECO:0007669"/>
    <property type="project" value="TreeGrafter"/>
</dbReference>
<organism evidence="2 3">
    <name type="scientific">Cnephaeus nilssonii</name>
    <name type="common">Northern bat</name>
    <name type="synonym">Eptesicus nilssonii</name>
    <dbReference type="NCBI Taxonomy" id="3371016"/>
    <lineage>
        <taxon>Eukaryota</taxon>
        <taxon>Metazoa</taxon>
        <taxon>Chordata</taxon>
        <taxon>Craniata</taxon>
        <taxon>Vertebrata</taxon>
        <taxon>Euteleostomi</taxon>
        <taxon>Mammalia</taxon>
        <taxon>Eutheria</taxon>
        <taxon>Laurasiatheria</taxon>
        <taxon>Chiroptera</taxon>
        <taxon>Yangochiroptera</taxon>
        <taxon>Vespertilionidae</taxon>
        <taxon>Cnephaeus</taxon>
    </lineage>
</organism>
<dbReference type="PROSITE" id="PS50006">
    <property type="entry name" value="FHA_DOMAIN"/>
    <property type="match status" value="1"/>
</dbReference>
<evidence type="ECO:0000259" key="1">
    <source>
        <dbReference type="PROSITE" id="PS50006"/>
    </source>
</evidence>
<dbReference type="GO" id="GO:0004842">
    <property type="term" value="F:ubiquitin-protein transferase activity"/>
    <property type="evidence" value="ECO:0007669"/>
    <property type="project" value="TreeGrafter"/>
</dbReference>
<proteinExistence type="predicted"/>
<dbReference type="InterPro" id="IPR008984">
    <property type="entry name" value="SMAD_FHA_dom_sf"/>
</dbReference>
<dbReference type="EMBL" id="JAULJE010000001">
    <property type="protein sequence ID" value="KAK1346921.1"/>
    <property type="molecule type" value="Genomic_DNA"/>
</dbReference>
<name>A0AA40LUP2_CNENI</name>
<dbReference type="PANTHER" id="PTHR16079:SF4">
    <property type="entry name" value="E3 UBIQUITIN-PROTEIN LIGASE CHFR"/>
    <property type="match status" value="1"/>
</dbReference>
<dbReference type="SUPFAM" id="SSF49879">
    <property type="entry name" value="SMAD/FHA domain"/>
    <property type="match status" value="1"/>
</dbReference>
<evidence type="ECO:0000313" key="3">
    <source>
        <dbReference type="Proteomes" id="UP001177744"/>
    </source>
</evidence>
<dbReference type="Gene3D" id="2.60.200.20">
    <property type="match status" value="1"/>
</dbReference>
<dbReference type="AlphaFoldDB" id="A0AA40LUP2"/>
<dbReference type="InterPro" id="IPR000253">
    <property type="entry name" value="FHA_dom"/>
</dbReference>
<accession>A0AA40LUP2</accession>
<dbReference type="GO" id="GO:0006511">
    <property type="term" value="P:ubiquitin-dependent protein catabolic process"/>
    <property type="evidence" value="ECO:0007669"/>
    <property type="project" value="TreeGrafter"/>
</dbReference>
<dbReference type="PANTHER" id="PTHR16079">
    <property type="entry name" value="UBIQUITIN LIGASE PROTEIN CHFR"/>
    <property type="match status" value="1"/>
</dbReference>
<dbReference type="Proteomes" id="UP001177744">
    <property type="component" value="Unassembled WGS sequence"/>
</dbReference>
<comment type="caution">
    <text evidence="2">The sequence shown here is derived from an EMBL/GenBank/DDBJ whole genome shotgun (WGS) entry which is preliminary data.</text>
</comment>
<sequence>MLDILSAAAEFLLRKEEWTIWWRRGCGLSFPCNKVVSGDHCKIIVDETSAPVSLEDTNTDGIVINKLKVVKKQTYLSLTGGDVVYLVYRKNEPEHNVAYLYESLNEKQGMAHVSFEANKENMFHITKDISGAGRGDYPQVLPLSPSTQACFKEPQPSASMLELFPLASTSSIEPTIGQALLQPQP</sequence>
<feature type="domain" description="FHA" evidence="1">
    <location>
        <begin position="10"/>
        <end position="69"/>
    </location>
</feature>
<gene>
    <name evidence="2" type="ORF">QTO34_000781</name>
</gene>
<dbReference type="GO" id="GO:0016567">
    <property type="term" value="P:protein ubiquitination"/>
    <property type="evidence" value="ECO:0007669"/>
    <property type="project" value="TreeGrafter"/>
</dbReference>